<name>A0A763VLW2_SALER</name>
<reference evidence="2" key="1">
    <citation type="journal article" date="2018" name="Genome Biol.">
        <title>SKESA: strategic k-mer extension for scrupulous assemblies.</title>
        <authorList>
            <person name="Souvorov A."/>
            <person name="Agarwala R."/>
            <person name="Lipman D.J."/>
        </authorList>
    </citation>
    <scope>NUCLEOTIDE SEQUENCE</scope>
    <source>
        <strain evidence="2">MA.BM_SE06/8</strain>
    </source>
</reference>
<reference evidence="2" key="2">
    <citation type="submission" date="2020-02" db="EMBL/GenBank/DDBJ databases">
        <authorList>
            <consortium name="NCBI Pathogen Detection Project"/>
        </authorList>
    </citation>
    <scope>NUCLEOTIDE SEQUENCE</scope>
    <source>
        <strain evidence="2">MA.BM_SE06/8</strain>
    </source>
</reference>
<keyword evidence="1" id="KW-0175">Coiled coil</keyword>
<evidence type="ECO:0000313" key="2">
    <source>
        <dbReference type="EMBL" id="HAG4650537.1"/>
    </source>
</evidence>
<dbReference type="AlphaFoldDB" id="A0A763VLW2"/>
<gene>
    <name evidence="2" type="ORF">G8382_000342</name>
</gene>
<dbReference type="EMBL" id="DAAYKZ010000001">
    <property type="protein sequence ID" value="HAG4650537.1"/>
    <property type="molecule type" value="Genomic_DNA"/>
</dbReference>
<proteinExistence type="predicted"/>
<evidence type="ECO:0000256" key="1">
    <source>
        <dbReference type="SAM" id="Coils"/>
    </source>
</evidence>
<feature type="coiled-coil region" evidence="1">
    <location>
        <begin position="29"/>
        <end position="56"/>
    </location>
</feature>
<accession>A0A763VLW2</accession>
<organism evidence="2">
    <name type="scientific">Salmonella enterica</name>
    <name type="common">Salmonella choleraesuis</name>
    <dbReference type="NCBI Taxonomy" id="28901"/>
    <lineage>
        <taxon>Bacteria</taxon>
        <taxon>Pseudomonadati</taxon>
        <taxon>Pseudomonadota</taxon>
        <taxon>Gammaproteobacteria</taxon>
        <taxon>Enterobacterales</taxon>
        <taxon>Enterobacteriaceae</taxon>
        <taxon>Salmonella</taxon>
    </lineage>
</organism>
<comment type="caution">
    <text evidence="2">The sequence shown here is derived from an EMBL/GenBank/DDBJ whole genome shotgun (WGS) entry which is preliminary data.</text>
</comment>
<protein>
    <submittedName>
        <fullName evidence="2">Uncharacterized protein</fullName>
    </submittedName>
</protein>
<sequence>MTREPSQLTAILQRIAEAQKVITRRKRSVQRAEHNLEEAEYLLAALEDERDEHLIAGWGDAPNWHAIFSAYEPTPALQAYRDKWVSTVPGLRTTGYNNIETRQAVFAICFETSTQAELMQTVRMVEFVMPYLHADSRGEKTMMIYNVLAQDCSHSFVFNTRTGQYGIGTDRYMHRDETQSFPSLEAALRHLQSMSDTDIVPEHQHELIGYTDRNSGGAE</sequence>